<comment type="caution">
    <text evidence="2">The sequence shown here is derived from an EMBL/GenBank/DDBJ whole genome shotgun (WGS) entry which is preliminary data.</text>
</comment>
<dbReference type="EMBL" id="JAGUCN010000006">
    <property type="protein sequence ID" value="MBS2211182.1"/>
    <property type="molecule type" value="Genomic_DNA"/>
</dbReference>
<protein>
    <recommendedName>
        <fullName evidence="4">Periplasmic heavy metal sensor</fullName>
    </recommendedName>
</protein>
<reference evidence="2 3" key="1">
    <citation type="journal article" date="2014" name="Int. J. Syst. Evol. Microbiol.">
        <title>Carboxylicivirga gen. nov. in the family Marinilabiliaceae with two novel species, Carboxylicivirga mesophila sp. nov. and Carboxylicivirga taeanensis sp. nov., and reclassification of Cytophaga fermentans as Saccharicrinis fermentans gen. nov., comb. nov.</title>
        <authorList>
            <person name="Yang S.H."/>
            <person name="Seo H.S."/>
            <person name="Woo J.H."/>
            <person name="Oh H.M."/>
            <person name="Jang H."/>
            <person name="Lee J.H."/>
            <person name="Kim S.J."/>
            <person name="Kwon K.K."/>
        </authorList>
    </citation>
    <scope>NUCLEOTIDE SEQUENCE [LARGE SCALE GENOMIC DNA]</scope>
    <source>
        <strain evidence="2 3">JCM 18290</strain>
    </source>
</reference>
<organism evidence="2 3">
    <name type="scientific">Carboxylicivirga mesophila</name>
    <dbReference type="NCBI Taxonomy" id="1166478"/>
    <lineage>
        <taxon>Bacteria</taxon>
        <taxon>Pseudomonadati</taxon>
        <taxon>Bacteroidota</taxon>
        <taxon>Bacteroidia</taxon>
        <taxon>Marinilabiliales</taxon>
        <taxon>Marinilabiliaceae</taxon>
        <taxon>Carboxylicivirga</taxon>
    </lineage>
</organism>
<keyword evidence="1" id="KW-0472">Membrane</keyword>
<keyword evidence="3" id="KW-1185">Reference proteome</keyword>
<evidence type="ECO:0000256" key="1">
    <source>
        <dbReference type="SAM" id="Phobius"/>
    </source>
</evidence>
<keyword evidence="1" id="KW-0812">Transmembrane</keyword>
<accession>A0ABS5K8F7</accession>
<feature type="transmembrane region" description="Helical" evidence="1">
    <location>
        <begin position="7"/>
        <end position="28"/>
    </location>
</feature>
<proteinExistence type="predicted"/>
<dbReference type="Proteomes" id="UP000721861">
    <property type="component" value="Unassembled WGS sequence"/>
</dbReference>
<evidence type="ECO:0008006" key="4">
    <source>
        <dbReference type="Google" id="ProtNLM"/>
    </source>
</evidence>
<evidence type="ECO:0000313" key="3">
    <source>
        <dbReference type="Proteomes" id="UP000721861"/>
    </source>
</evidence>
<gene>
    <name evidence="2" type="ORF">KEM09_07205</name>
</gene>
<dbReference type="RefSeq" id="WP_212227181.1">
    <property type="nucleotide sequence ID" value="NZ_JAGUCN010000006.1"/>
</dbReference>
<name>A0ABS5K8F7_9BACT</name>
<evidence type="ECO:0000313" key="2">
    <source>
        <dbReference type="EMBL" id="MBS2211182.1"/>
    </source>
</evidence>
<sequence length="169" mass="21065">MRYSCKLCWIILSLFLLGNLILLGIWWYEKEPEQNEDVRRFNKEEYRDQMRGMLLQNTSINEEQFEEMYQLWQDHSKQMYKSHIELDSLRQLLMNETFSNNTDTIRIRNLMNQLAFRQQQIEEINYQHFRKLRNVCETDEQREMLDKLLRSRIMKDGHRKRFRGRRKNH</sequence>
<dbReference type="Gene3D" id="1.20.120.1490">
    <property type="match status" value="1"/>
</dbReference>
<keyword evidence="1" id="KW-1133">Transmembrane helix</keyword>